<evidence type="ECO:0000313" key="3">
    <source>
        <dbReference type="EMBL" id="PAP75983.1"/>
    </source>
</evidence>
<dbReference type="Pfam" id="PF03572">
    <property type="entry name" value="Peptidase_S41"/>
    <property type="match status" value="1"/>
</dbReference>
<gene>
    <name evidence="3" type="ORF">BSZ37_05770</name>
</gene>
<dbReference type="EMBL" id="MQWD01000001">
    <property type="protein sequence ID" value="PAP75983.1"/>
    <property type="molecule type" value="Genomic_DNA"/>
</dbReference>
<keyword evidence="4" id="KW-1185">Reference proteome</keyword>
<dbReference type="AlphaFoldDB" id="A0A271IXN8"/>
<proteinExistence type="predicted"/>
<dbReference type="CDD" id="cd06567">
    <property type="entry name" value="Peptidase_S41"/>
    <property type="match status" value="1"/>
</dbReference>
<dbReference type="GO" id="GO:0008236">
    <property type="term" value="F:serine-type peptidase activity"/>
    <property type="evidence" value="ECO:0007669"/>
    <property type="project" value="InterPro"/>
</dbReference>
<dbReference type="InterPro" id="IPR036034">
    <property type="entry name" value="PDZ_sf"/>
</dbReference>
<dbReference type="OrthoDB" id="5480566at2"/>
<evidence type="ECO:0000313" key="4">
    <source>
        <dbReference type="Proteomes" id="UP000216339"/>
    </source>
</evidence>
<dbReference type="Gene3D" id="3.30.750.44">
    <property type="match status" value="1"/>
</dbReference>
<dbReference type="NCBIfam" id="NF047558">
    <property type="entry name" value="TPR_END_plus"/>
    <property type="match status" value="1"/>
</dbReference>
<dbReference type="InterPro" id="IPR029045">
    <property type="entry name" value="ClpP/crotonase-like_dom_sf"/>
</dbReference>
<keyword evidence="1" id="KW-0732">Signal</keyword>
<name>A0A271IXN8_9BACT</name>
<sequence length="547" mass="57879">MPRSLVLLAALLASSAAAQPLADSLAQRGIEAYESGAYAESARLFADALDAGARDGTLAYYAACAAALAGDADAAFRFLALAPDLGFLDADLVRRDSDLASLHDDPRWPVAVARVERASATSRLLWASPTFRTPYADTLAVDERVAGLSRLWAEVKFNFANFDLVPGRLDWDSLYVATLPRVRAAGSTLEYYRVLQSVVARLHDGHVNVWLPPALADRASAQPGLTTRLVEGRVFITDVWDPALAALGLRPGQEIVEIDGEPVHDYAARVVRPVVSSPKPLASDVWTYEYSLLSGDAATPVALTVDGADGSRQRVSVPRLPVEQARVVVPTPEPFGLDWLPGRVAHVRLTTFGGPEAADRFLERFPEIAEAAGVVLDVRENGGGDGAVGYRVLCALTGAERLVTAAWRTRLYRPVYRAWGRGEASDGDPAPTYGCDDALDYDGPVALLVGPRTGSAAEDLAVAFDLLDRGPIVGEPTAGSTGQPLLFALPGGGSARVTTRRDLYPDGREFVGLGVQPDVPAAPTVAGLRAGRDDALQAAAAALSLGD</sequence>
<organism evidence="3 4">
    <name type="scientific">Rubrivirga marina</name>
    <dbReference type="NCBI Taxonomy" id="1196024"/>
    <lineage>
        <taxon>Bacteria</taxon>
        <taxon>Pseudomonadati</taxon>
        <taxon>Rhodothermota</taxon>
        <taxon>Rhodothermia</taxon>
        <taxon>Rhodothermales</taxon>
        <taxon>Rubricoccaceae</taxon>
        <taxon>Rubrivirga</taxon>
    </lineage>
</organism>
<dbReference type="GO" id="GO:0004175">
    <property type="term" value="F:endopeptidase activity"/>
    <property type="evidence" value="ECO:0007669"/>
    <property type="project" value="TreeGrafter"/>
</dbReference>
<evidence type="ECO:0000256" key="1">
    <source>
        <dbReference type="SAM" id="SignalP"/>
    </source>
</evidence>
<evidence type="ECO:0000259" key="2">
    <source>
        <dbReference type="SMART" id="SM00245"/>
    </source>
</evidence>
<dbReference type="SUPFAM" id="SSF50156">
    <property type="entry name" value="PDZ domain-like"/>
    <property type="match status" value="1"/>
</dbReference>
<dbReference type="SUPFAM" id="SSF52096">
    <property type="entry name" value="ClpP/crotonase"/>
    <property type="match status" value="1"/>
</dbReference>
<protein>
    <recommendedName>
        <fullName evidence="2">Tail specific protease domain-containing protein</fullName>
    </recommendedName>
</protein>
<dbReference type="PANTHER" id="PTHR32060">
    <property type="entry name" value="TAIL-SPECIFIC PROTEASE"/>
    <property type="match status" value="1"/>
</dbReference>
<dbReference type="Proteomes" id="UP000216339">
    <property type="component" value="Unassembled WGS sequence"/>
</dbReference>
<dbReference type="RefSeq" id="WP_095509626.1">
    <property type="nucleotide sequence ID" value="NZ_MQWD01000001.1"/>
</dbReference>
<feature type="signal peptide" evidence="1">
    <location>
        <begin position="1"/>
        <end position="18"/>
    </location>
</feature>
<feature type="chain" id="PRO_5011972851" description="Tail specific protease domain-containing protein" evidence="1">
    <location>
        <begin position="19"/>
        <end position="547"/>
    </location>
</feature>
<dbReference type="GO" id="GO:0030288">
    <property type="term" value="C:outer membrane-bounded periplasmic space"/>
    <property type="evidence" value="ECO:0007669"/>
    <property type="project" value="TreeGrafter"/>
</dbReference>
<dbReference type="PANTHER" id="PTHR32060:SF30">
    <property type="entry name" value="CARBOXY-TERMINAL PROCESSING PROTEASE CTPA"/>
    <property type="match status" value="1"/>
</dbReference>
<comment type="caution">
    <text evidence="3">The sequence shown here is derived from an EMBL/GenBank/DDBJ whole genome shotgun (WGS) entry which is preliminary data.</text>
</comment>
<dbReference type="GO" id="GO:0007165">
    <property type="term" value="P:signal transduction"/>
    <property type="evidence" value="ECO:0007669"/>
    <property type="project" value="TreeGrafter"/>
</dbReference>
<dbReference type="GO" id="GO:0006508">
    <property type="term" value="P:proteolysis"/>
    <property type="evidence" value="ECO:0007669"/>
    <property type="project" value="InterPro"/>
</dbReference>
<dbReference type="Gene3D" id="3.90.226.10">
    <property type="entry name" value="2-enoyl-CoA Hydratase, Chain A, domain 1"/>
    <property type="match status" value="1"/>
</dbReference>
<accession>A0A271IXN8</accession>
<reference evidence="3 4" key="1">
    <citation type="submission" date="2016-11" db="EMBL/GenBank/DDBJ databases">
        <title>Study of marine rhodopsin-containing bacteria.</title>
        <authorList>
            <person name="Yoshizawa S."/>
            <person name="Kumagai Y."/>
            <person name="Kogure K."/>
        </authorList>
    </citation>
    <scope>NUCLEOTIDE SEQUENCE [LARGE SCALE GENOMIC DNA]</scope>
    <source>
        <strain evidence="3 4">SAORIC-28</strain>
    </source>
</reference>
<feature type="domain" description="Tail specific protease" evidence="2">
    <location>
        <begin position="296"/>
        <end position="522"/>
    </location>
</feature>
<dbReference type="SMART" id="SM00245">
    <property type="entry name" value="TSPc"/>
    <property type="match status" value="1"/>
</dbReference>
<dbReference type="InterPro" id="IPR005151">
    <property type="entry name" value="Tail-specific_protease"/>
</dbReference>